<evidence type="ECO:0000313" key="1">
    <source>
        <dbReference type="EMBL" id="CAF0887318.1"/>
    </source>
</evidence>
<reference evidence="1" key="1">
    <citation type="submission" date="2021-02" db="EMBL/GenBank/DDBJ databases">
        <authorList>
            <person name="Nowell W R."/>
        </authorList>
    </citation>
    <scope>NUCLEOTIDE SEQUENCE</scope>
    <source>
        <strain evidence="1">Ploen Becks lab</strain>
    </source>
</reference>
<accession>A0A813YPL2</accession>
<dbReference type="EMBL" id="CAJNOC010001736">
    <property type="protein sequence ID" value="CAF0887318.1"/>
    <property type="molecule type" value="Genomic_DNA"/>
</dbReference>
<name>A0A813YPL2_9BILA</name>
<dbReference type="Proteomes" id="UP000663879">
    <property type="component" value="Unassembled WGS sequence"/>
</dbReference>
<evidence type="ECO:0000313" key="2">
    <source>
        <dbReference type="Proteomes" id="UP000663879"/>
    </source>
</evidence>
<comment type="caution">
    <text evidence="1">The sequence shown here is derived from an EMBL/GenBank/DDBJ whole genome shotgun (WGS) entry which is preliminary data.</text>
</comment>
<keyword evidence="2" id="KW-1185">Reference proteome</keyword>
<protein>
    <submittedName>
        <fullName evidence="1">Uncharacterized protein</fullName>
    </submittedName>
</protein>
<sequence length="60" mass="7179">MDSEEFVHTYIMDENSYILQSPKDKNGQFNEYVYKIEKSPATQNLILWEKGIVEIPRWIV</sequence>
<feature type="non-terminal residue" evidence="1">
    <location>
        <position position="60"/>
    </location>
</feature>
<gene>
    <name evidence="1" type="ORF">OXX778_LOCUS10726</name>
</gene>
<organism evidence="1 2">
    <name type="scientific">Brachionus calyciflorus</name>
    <dbReference type="NCBI Taxonomy" id="104777"/>
    <lineage>
        <taxon>Eukaryota</taxon>
        <taxon>Metazoa</taxon>
        <taxon>Spiralia</taxon>
        <taxon>Gnathifera</taxon>
        <taxon>Rotifera</taxon>
        <taxon>Eurotatoria</taxon>
        <taxon>Monogononta</taxon>
        <taxon>Pseudotrocha</taxon>
        <taxon>Ploima</taxon>
        <taxon>Brachionidae</taxon>
        <taxon>Brachionus</taxon>
    </lineage>
</organism>
<proteinExistence type="predicted"/>
<dbReference type="AlphaFoldDB" id="A0A813YPL2"/>